<evidence type="ECO:0000256" key="3">
    <source>
        <dbReference type="ARBA" id="ARBA00022679"/>
    </source>
</evidence>
<dbReference type="InterPro" id="IPR042087">
    <property type="entry name" value="DNA_pol_B_thumb"/>
</dbReference>
<evidence type="ECO:0000256" key="2">
    <source>
        <dbReference type="ARBA" id="ARBA00012417"/>
    </source>
</evidence>
<dbReference type="InterPro" id="IPR006134">
    <property type="entry name" value="DNA-dir_DNA_pol_B_multi_dom"/>
</dbReference>
<dbReference type="SUPFAM" id="SSF56672">
    <property type="entry name" value="DNA/RNA polymerases"/>
    <property type="match status" value="1"/>
</dbReference>
<dbReference type="Pfam" id="PF03104">
    <property type="entry name" value="DNA_pol_B_exo1"/>
    <property type="match status" value="1"/>
</dbReference>
<evidence type="ECO:0000256" key="7">
    <source>
        <dbReference type="ARBA" id="ARBA00049244"/>
    </source>
</evidence>
<protein>
    <recommendedName>
        <fullName evidence="2">DNA-directed DNA polymerase</fullName>
        <ecNumber evidence="2">2.7.7.7</ecNumber>
    </recommendedName>
</protein>
<evidence type="ECO:0000256" key="6">
    <source>
        <dbReference type="ARBA" id="ARBA00023125"/>
    </source>
</evidence>
<dbReference type="InterPro" id="IPR006172">
    <property type="entry name" value="DNA-dir_DNA_pol_B"/>
</dbReference>
<dbReference type="EC" id="2.7.7.7" evidence="2"/>
<dbReference type="PANTHER" id="PTHR10322">
    <property type="entry name" value="DNA POLYMERASE CATALYTIC SUBUNIT"/>
    <property type="match status" value="1"/>
</dbReference>
<evidence type="ECO:0000313" key="10">
    <source>
        <dbReference type="EMBL" id="QHT30015.1"/>
    </source>
</evidence>
<dbReference type="InterPro" id="IPR036397">
    <property type="entry name" value="RNaseH_sf"/>
</dbReference>
<dbReference type="Gene3D" id="1.10.132.60">
    <property type="entry name" value="DNA polymerase family B, C-terminal domain"/>
    <property type="match status" value="1"/>
</dbReference>
<dbReference type="GO" id="GO:0003887">
    <property type="term" value="F:DNA-directed DNA polymerase activity"/>
    <property type="evidence" value="ECO:0007669"/>
    <property type="project" value="UniProtKB-KW"/>
</dbReference>
<dbReference type="PROSITE" id="PS00116">
    <property type="entry name" value="DNA_POLYMERASE_B"/>
    <property type="match status" value="1"/>
</dbReference>
<dbReference type="SUPFAM" id="SSF53098">
    <property type="entry name" value="Ribonuclease H-like"/>
    <property type="match status" value="1"/>
</dbReference>
<reference evidence="10" key="1">
    <citation type="journal article" date="2020" name="Nature">
        <title>Giant virus diversity and host interactions through global metagenomics.</title>
        <authorList>
            <person name="Schulz F."/>
            <person name="Roux S."/>
            <person name="Paez-Espino D."/>
            <person name="Jungbluth S."/>
            <person name="Walsh D.A."/>
            <person name="Denef V.J."/>
            <person name="McMahon K.D."/>
            <person name="Konstantinidis K.T."/>
            <person name="Eloe-Fadrosh E.A."/>
            <person name="Kyrpides N.C."/>
            <person name="Woyke T."/>
        </authorList>
    </citation>
    <scope>NUCLEOTIDE SEQUENCE</scope>
    <source>
        <strain evidence="10">GVMAG-M-3300009068-25</strain>
    </source>
</reference>
<feature type="domain" description="DNA-directed DNA polymerase family B multifunctional" evidence="8">
    <location>
        <begin position="474"/>
        <end position="933"/>
    </location>
</feature>
<evidence type="ECO:0000256" key="1">
    <source>
        <dbReference type="ARBA" id="ARBA00005755"/>
    </source>
</evidence>
<dbReference type="InterPro" id="IPR043502">
    <property type="entry name" value="DNA/RNA_pol_sf"/>
</dbReference>
<evidence type="ECO:0000259" key="9">
    <source>
        <dbReference type="Pfam" id="PF03104"/>
    </source>
</evidence>
<accession>A0A6C0ERU9</accession>
<dbReference type="InterPro" id="IPR006133">
    <property type="entry name" value="DNA-dir_DNA_pol_B_exonuc"/>
</dbReference>
<dbReference type="SMART" id="SM00486">
    <property type="entry name" value="POLBc"/>
    <property type="match status" value="1"/>
</dbReference>
<dbReference type="Gene3D" id="1.10.287.690">
    <property type="entry name" value="Helix hairpin bin"/>
    <property type="match status" value="1"/>
</dbReference>
<dbReference type="AlphaFoldDB" id="A0A6C0ERU9"/>
<evidence type="ECO:0000256" key="4">
    <source>
        <dbReference type="ARBA" id="ARBA00022695"/>
    </source>
</evidence>
<keyword evidence="3" id="KW-0808">Transferase</keyword>
<feature type="domain" description="DNA-directed DNA polymerase family B exonuclease" evidence="9">
    <location>
        <begin position="95"/>
        <end position="333"/>
    </location>
</feature>
<keyword evidence="5" id="KW-0239">DNA-directed DNA polymerase</keyword>
<evidence type="ECO:0000256" key="5">
    <source>
        <dbReference type="ARBA" id="ARBA00022932"/>
    </source>
</evidence>
<keyword evidence="4" id="KW-0548">Nucleotidyltransferase</keyword>
<dbReference type="InterPro" id="IPR050240">
    <property type="entry name" value="DNA_pol_type-B"/>
</dbReference>
<dbReference type="Gene3D" id="3.30.342.10">
    <property type="entry name" value="DNA Polymerase, chain B, domain 1"/>
    <property type="match status" value="1"/>
</dbReference>
<dbReference type="GO" id="GO:0003677">
    <property type="term" value="F:DNA binding"/>
    <property type="evidence" value="ECO:0007669"/>
    <property type="project" value="UniProtKB-KW"/>
</dbReference>
<comment type="similarity">
    <text evidence="1">Belongs to the DNA polymerase type-B family.</text>
</comment>
<proteinExistence type="inferred from homology"/>
<sequence length="1025" mass="116065">MQPSDWHEHDNRGEYVVDVFGRLRDKSVACVRITGFKPYFYVAGANPGGNAVQVKKYDAMAGFNCLHMIDVWKVVCKSLNEYHTKVRELKGRMLFESNLPPFLRLLHERHLGPGSPIRFEGDEVEIPVDPETDEPKYNVDQFYECDWKTVSPATGDIPLKVACYDLEMYSKSGLFPRAEMGDPIVQIGISFRWSDAMMTPICKKVFVVGSVDPSDEAEFISCQSEEDMLLRFAACVRHENPDIMTGYNTFGFDDAYIEDRCKKLGILEEMNLSRGPPAFTREKTLKFSETKKFELASGKYELRFISMRGRLCIDLLLNMRREHSLDSFKLDNVASVFLRDKVVSYQNNVVTTKSTRGLCVGNFARFDVVGNTTDPYREGEKFKVIAIQGNTFTVDAPSDLFSDLTEKERKSLEWTFSKDDVEPHELFDLHANGGPAGRARIAKYCIQDCDLVLTLMAKLDTIINARGMADVCKVPMQFVLIRGQGIKIFSAVVYYASQRNQIIQTQQALEDDGGYEGAIVISPKIGMYLDQPISVLDFNSLYPSNMIAWNISPDTLVSKRVFDQNDKQIDSQCEGLTYPAMQKLKAQGYVLEEIEYDDKETGGKTVCTYVQPTKEQPMLMGVLPKTLEILLAKRKEYKQMMEDPKYDEAQRSVYNGLQLAYKVVANSVYGQTGSRTSPIRKLCVAACTTAAGRTALYYAKQVVEEEFGASVVYGDTDSIFVKFPTKDLATSIELGIKAGKRITAKMARPPYKIAYEKTFHPFILFCRKRYVGMKYEEDPDPKKAKRMSMGIVLKRRDNAPIVKDVFGGALDILLQGGTVKNAQSFVRDSLLDVLNNRVPIEKFIVSKSLRDDYKNPEQIAHRVLADRMAERDPGTAPKVGDRIQYVYVDENKGAGKQGDRIEHVDYVRANNLKPDTHFYISNQIQNPVAQLFALCIEQLDGYKAPVSPSYPSLYEKYRKSIPQKMPDLNADDVEEEVTLAVLKHKEKQIDSLVFLRSTAIANEVRKTTRGPMDMFVRKTEKVPSK</sequence>
<dbReference type="Gene3D" id="3.90.1600.10">
    <property type="entry name" value="Palm domain of DNA polymerase"/>
    <property type="match status" value="1"/>
</dbReference>
<dbReference type="EMBL" id="MN738889">
    <property type="protein sequence ID" value="QHT30015.1"/>
    <property type="molecule type" value="Genomic_DNA"/>
</dbReference>
<dbReference type="GO" id="GO:0000166">
    <property type="term" value="F:nucleotide binding"/>
    <property type="evidence" value="ECO:0007669"/>
    <property type="project" value="InterPro"/>
</dbReference>
<dbReference type="InterPro" id="IPR023211">
    <property type="entry name" value="DNA_pol_palm_dom_sf"/>
</dbReference>
<dbReference type="Gene3D" id="3.30.420.10">
    <property type="entry name" value="Ribonuclease H-like superfamily/Ribonuclease H"/>
    <property type="match status" value="2"/>
</dbReference>
<dbReference type="Pfam" id="PF00136">
    <property type="entry name" value="DNA_pol_B"/>
    <property type="match status" value="1"/>
</dbReference>
<name>A0A6C0ERU9_9ZZZZ</name>
<dbReference type="GO" id="GO:0006261">
    <property type="term" value="P:DNA-templated DNA replication"/>
    <property type="evidence" value="ECO:0007669"/>
    <property type="project" value="TreeGrafter"/>
</dbReference>
<comment type="catalytic activity">
    <reaction evidence="7">
        <text>DNA(n) + a 2'-deoxyribonucleoside 5'-triphosphate = DNA(n+1) + diphosphate</text>
        <dbReference type="Rhea" id="RHEA:22508"/>
        <dbReference type="Rhea" id="RHEA-COMP:17339"/>
        <dbReference type="Rhea" id="RHEA-COMP:17340"/>
        <dbReference type="ChEBI" id="CHEBI:33019"/>
        <dbReference type="ChEBI" id="CHEBI:61560"/>
        <dbReference type="ChEBI" id="CHEBI:173112"/>
        <dbReference type="EC" id="2.7.7.7"/>
    </reaction>
</comment>
<organism evidence="10">
    <name type="scientific">viral metagenome</name>
    <dbReference type="NCBI Taxonomy" id="1070528"/>
    <lineage>
        <taxon>unclassified sequences</taxon>
        <taxon>metagenomes</taxon>
        <taxon>organismal metagenomes</taxon>
    </lineage>
</organism>
<dbReference type="InterPro" id="IPR017964">
    <property type="entry name" value="DNA-dir_DNA_pol_B_CS"/>
</dbReference>
<evidence type="ECO:0000259" key="8">
    <source>
        <dbReference type="Pfam" id="PF00136"/>
    </source>
</evidence>
<dbReference type="PRINTS" id="PR00106">
    <property type="entry name" value="DNAPOLB"/>
</dbReference>
<dbReference type="PANTHER" id="PTHR10322:SF23">
    <property type="entry name" value="DNA POLYMERASE DELTA CATALYTIC SUBUNIT"/>
    <property type="match status" value="1"/>
</dbReference>
<keyword evidence="6" id="KW-0238">DNA-binding</keyword>
<dbReference type="InterPro" id="IPR012337">
    <property type="entry name" value="RNaseH-like_sf"/>
</dbReference>